<keyword evidence="2" id="KW-1185">Reference proteome</keyword>
<name>A0A7I8V8U3_9ANNE</name>
<accession>A0A7I8V8U3</accession>
<sequence>MSTDYIKEVIEEVNNDLIGLTGYYTLDMLTDNTTNSDFENNHCQSLSFVREMLIVLYDFYWDGAGQSEDNNMDICLKILKTIANVTCVINLKQVLIELGLDMLPDNFLYSMH</sequence>
<evidence type="ECO:0000313" key="1">
    <source>
        <dbReference type="EMBL" id="CAD5112763.1"/>
    </source>
</evidence>
<gene>
    <name evidence="1" type="ORF">DGYR_LOCUS1845</name>
</gene>
<dbReference type="Proteomes" id="UP000549394">
    <property type="component" value="Unassembled WGS sequence"/>
</dbReference>
<dbReference type="AlphaFoldDB" id="A0A7I8V8U3"/>
<evidence type="ECO:0000313" key="2">
    <source>
        <dbReference type="Proteomes" id="UP000549394"/>
    </source>
</evidence>
<reference evidence="1 2" key="1">
    <citation type="submission" date="2020-08" db="EMBL/GenBank/DDBJ databases">
        <authorList>
            <person name="Hejnol A."/>
        </authorList>
    </citation>
    <scope>NUCLEOTIDE SEQUENCE [LARGE SCALE GENOMIC DNA]</scope>
</reference>
<organism evidence="1 2">
    <name type="scientific">Dimorphilus gyrociliatus</name>
    <dbReference type="NCBI Taxonomy" id="2664684"/>
    <lineage>
        <taxon>Eukaryota</taxon>
        <taxon>Metazoa</taxon>
        <taxon>Spiralia</taxon>
        <taxon>Lophotrochozoa</taxon>
        <taxon>Annelida</taxon>
        <taxon>Polychaeta</taxon>
        <taxon>Polychaeta incertae sedis</taxon>
        <taxon>Dinophilidae</taxon>
        <taxon>Dimorphilus</taxon>
    </lineage>
</organism>
<protein>
    <submittedName>
        <fullName evidence="1">Uncharacterized protein</fullName>
    </submittedName>
</protein>
<proteinExistence type="predicted"/>
<dbReference type="EMBL" id="CAJFCJ010000003">
    <property type="protein sequence ID" value="CAD5112763.1"/>
    <property type="molecule type" value="Genomic_DNA"/>
</dbReference>
<comment type="caution">
    <text evidence="1">The sequence shown here is derived from an EMBL/GenBank/DDBJ whole genome shotgun (WGS) entry which is preliminary data.</text>
</comment>